<dbReference type="Proteomes" id="UP000748531">
    <property type="component" value="Unassembled WGS sequence"/>
</dbReference>
<sequence>MRNEKTPKIVVYFQLTSASLTSRTAKRNRMTYHGKLQGDASDCLPMFLSSTFSINANLFYEFRLFPNPNEKS</sequence>
<organism evidence="1 2">
    <name type="scientific">Paragonimus heterotremus</name>
    <dbReference type="NCBI Taxonomy" id="100268"/>
    <lineage>
        <taxon>Eukaryota</taxon>
        <taxon>Metazoa</taxon>
        <taxon>Spiralia</taxon>
        <taxon>Lophotrochozoa</taxon>
        <taxon>Platyhelminthes</taxon>
        <taxon>Trematoda</taxon>
        <taxon>Digenea</taxon>
        <taxon>Plagiorchiida</taxon>
        <taxon>Troglotremata</taxon>
        <taxon>Troglotrematidae</taxon>
        <taxon>Paragonimus</taxon>
    </lineage>
</organism>
<reference evidence="1" key="1">
    <citation type="submission" date="2019-05" db="EMBL/GenBank/DDBJ databases">
        <title>Annotation for the trematode Paragonimus heterotremus.</title>
        <authorList>
            <person name="Choi Y.-J."/>
        </authorList>
    </citation>
    <scope>NUCLEOTIDE SEQUENCE</scope>
    <source>
        <strain evidence="1">LC</strain>
    </source>
</reference>
<accession>A0A8J4SYE9</accession>
<keyword evidence="2" id="KW-1185">Reference proteome</keyword>
<evidence type="ECO:0000313" key="2">
    <source>
        <dbReference type="Proteomes" id="UP000748531"/>
    </source>
</evidence>
<dbReference type="EMBL" id="LUCH01003599">
    <property type="protein sequence ID" value="KAF5399935.1"/>
    <property type="molecule type" value="Genomic_DNA"/>
</dbReference>
<evidence type="ECO:0000313" key="1">
    <source>
        <dbReference type="EMBL" id="KAF5399935.1"/>
    </source>
</evidence>
<protein>
    <submittedName>
        <fullName evidence="1">Uncharacterized protein</fullName>
    </submittedName>
</protein>
<name>A0A8J4SYE9_9TREM</name>
<comment type="caution">
    <text evidence="1">The sequence shown here is derived from an EMBL/GenBank/DDBJ whole genome shotgun (WGS) entry which is preliminary data.</text>
</comment>
<dbReference type="AlphaFoldDB" id="A0A8J4SYE9"/>
<proteinExistence type="predicted"/>
<gene>
    <name evidence="1" type="ORF">PHET_06691</name>
</gene>